<keyword evidence="2" id="KW-0812">Transmembrane</keyword>
<evidence type="ECO:0000313" key="4">
    <source>
        <dbReference type="Proteomes" id="UP000346198"/>
    </source>
</evidence>
<organism evidence="3 4">
    <name type="scientific">Pontiella sulfatireligans</name>
    <dbReference type="NCBI Taxonomy" id="2750658"/>
    <lineage>
        <taxon>Bacteria</taxon>
        <taxon>Pseudomonadati</taxon>
        <taxon>Kiritimatiellota</taxon>
        <taxon>Kiritimatiellia</taxon>
        <taxon>Kiritimatiellales</taxon>
        <taxon>Pontiellaceae</taxon>
        <taxon>Pontiella</taxon>
    </lineage>
</organism>
<keyword evidence="2" id="KW-1133">Transmembrane helix</keyword>
<evidence type="ECO:0000313" key="3">
    <source>
        <dbReference type="EMBL" id="VGO21500.1"/>
    </source>
</evidence>
<feature type="transmembrane region" description="Helical" evidence="2">
    <location>
        <begin position="12"/>
        <end position="32"/>
    </location>
</feature>
<protein>
    <submittedName>
        <fullName evidence="3">Uncharacterized protein</fullName>
    </submittedName>
</protein>
<keyword evidence="4" id="KW-1185">Reference proteome</keyword>
<feature type="compositionally biased region" description="Gly residues" evidence="1">
    <location>
        <begin position="495"/>
        <end position="509"/>
    </location>
</feature>
<feature type="region of interest" description="Disordered" evidence="1">
    <location>
        <begin position="482"/>
        <end position="509"/>
    </location>
</feature>
<keyword evidence="2" id="KW-0472">Membrane</keyword>
<dbReference type="RefSeq" id="WP_136062953.1">
    <property type="nucleotide sequence ID" value="NZ_CAAHFH010000002.1"/>
</dbReference>
<accession>A0A6C2UMK2</accession>
<sequence>MKSTPPSSKSGQAIIFLVMVVVIGLFVVVWNFDLHRVISTKLQIRNMGDSAALSAARWQGHTLNMIGELNLIQAAIMTANVYSPDDPIPADVPAIHELRQRLALIGPLSAFTAAQQAAFNNGAFHDPELKQDIEFMAAEVKEQLDSGVPEPYDGAFEEYAAMLGVVAQTAAVGSYTLDLGGHPLESLRFYAAIAQAAAGWWCLMDDFSDVLGYYNGYTSWESGVKHYEGENDFFKLKVYAFTNVHENSSGEMHGWRPGTAMASSNDYTGGLYGYLETNEVFNMQGADGGNIQALYMLEDVAWHAYSGNWDNKWPLSTETASANNAGSGFPFRADVRPEYDYMGAEAGISISSSIEKGIISRNDDDSVDLDYKCKAKPFGYLTAEPTDPTLKTFYTTSGGDIRVPPYYFGLVLPAFREVRLVHSDIGDPVLSPAFYKHVKYHLHPYLNDGLGALDPNCPYCRLLAIWEELDLEAGQAWLDEANSKSGSDNPCYTEPGGGGGAGGGASGGS</sequence>
<reference evidence="3 4" key="1">
    <citation type="submission" date="2019-04" db="EMBL/GenBank/DDBJ databases">
        <authorList>
            <person name="Van Vliet M D."/>
        </authorList>
    </citation>
    <scope>NUCLEOTIDE SEQUENCE [LARGE SCALE GENOMIC DNA]</scope>
    <source>
        <strain evidence="3 4">F21</strain>
    </source>
</reference>
<evidence type="ECO:0000256" key="1">
    <source>
        <dbReference type="SAM" id="MobiDB-lite"/>
    </source>
</evidence>
<proteinExistence type="predicted"/>
<gene>
    <name evidence="3" type="ORF">SCARR_03574</name>
</gene>
<dbReference type="EMBL" id="CAAHFH010000002">
    <property type="protein sequence ID" value="VGO21500.1"/>
    <property type="molecule type" value="Genomic_DNA"/>
</dbReference>
<evidence type="ECO:0000256" key="2">
    <source>
        <dbReference type="SAM" id="Phobius"/>
    </source>
</evidence>
<dbReference type="Proteomes" id="UP000346198">
    <property type="component" value="Unassembled WGS sequence"/>
</dbReference>
<dbReference type="AlphaFoldDB" id="A0A6C2UMK2"/>
<name>A0A6C2UMK2_9BACT</name>